<name>A0A512BBV2_9BACT</name>
<evidence type="ECO:0000313" key="3">
    <source>
        <dbReference type="EMBL" id="GEO09327.1"/>
    </source>
</evidence>
<evidence type="ECO:0000259" key="2">
    <source>
        <dbReference type="Pfam" id="PF10988"/>
    </source>
</evidence>
<reference evidence="3 4" key="1">
    <citation type="submission" date="2019-07" db="EMBL/GenBank/DDBJ databases">
        <title>Whole genome shotgun sequence of Segetibacter aerophilus NBRC 106135.</title>
        <authorList>
            <person name="Hosoyama A."/>
            <person name="Uohara A."/>
            <person name="Ohji S."/>
            <person name="Ichikawa N."/>
        </authorList>
    </citation>
    <scope>NUCLEOTIDE SEQUENCE [LARGE SCALE GENOMIC DNA]</scope>
    <source>
        <strain evidence="3 4">NBRC 106135</strain>
    </source>
</reference>
<dbReference type="AlphaFoldDB" id="A0A512BBV2"/>
<evidence type="ECO:0000256" key="1">
    <source>
        <dbReference type="SAM" id="SignalP"/>
    </source>
</evidence>
<protein>
    <submittedName>
        <fullName evidence="3">DUF2807 domain-containing protein</fullName>
    </submittedName>
</protein>
<dbReference type="Pfam" id="PF10988">
    <property type="entry name" value="DUF2807"/>
    <property type="match status" value="1"/>
</dbReference>
<proteinExistence type="predicted"/>
<keyword evidence="1" id="KW-0732">Signal</keyword>
<dbReference type="PANTHER" id="PTHR39200">
    <property type="entry name" value="HYPOTHETICAL EXPORTED PROTEIN"/>
    <property type="match status" value="1"/>
</dbReference>
<dbReference type="Gene3D" id="2.160.20.120">
    <property type="match status" value="1"/>
</dbReference>
<dbReference type="RefSeq" id="WP_147203453.1">
    <property type="nucleotide sequence ID" value="NZ_BJYT01000006.1"/>
</dbReference>
<dbReference type="OrthoDB" id="5585143at2"/>
<dbReference type="Proteomes" id="UP000321513">
    <property type="component" value="Unassembled WGS sequence"/>
</dbReference>
<dbReference type="PANTHER" id="PTHR39200:SF1">
    <property type="entry name" value="AUTO-TRANSPORTER ADHESIN HEAD GIN DOMAIN-CONTAINING PROTEIN-RELATED"/>
    <property type="match status" value="1"/>
</dbReference>
<evidence type="ECO:0000313" key="4">
    <source>
        <dbReference type="Proteomes" id="UP000321513"/>
    </source>
</evidence>
<comment type="caution">
    <text evidence="3">The sequence shown here is derived from an EMBL/GenBank/DDBJ whole genome shotgun (WGS) entry which is preliminary data.</text>
</comment>
<accession>A0A512BBV2</accession>
<gene>
    <name evidence="3" type="ORF">SAE01_18230</name>
</gene>
<dbReference type="InterPro" id="IPR021255">
    <property type="entry name" value="DUF2807"/>
</dbReference>
<feature type="domain" description="Putative auto-transporter adhesin head GIN" evidence="2">
    <location>
        <begin position="39"/>
        <end position="223"/>
    </location>
</feature>
<feature type="chain" id="PRO_5021975427" evidence="1">
    <location>
        <begin position="19"/>
        <end position="239"/>
    </location>
</feature>
<sequence>MKKSLFALFTLIAVGGFAQFQKITGDGNLKKETREVSSFTGVMVAGSVNVDLNYGDSKTITIEGDENILPYVETSVENGNLVIKTRNKVSISSKHKIIVHASLTTLKRLRVSGSGNITGNGDFSNDSRTDIAVSGSGNINVGINSFAETKINISGSGNVTLKGRSTNNIDAGVSGSGNIDCSEVSCNDVLAHVSGSGNIKVYANKSIDAKVSGSGNIYYKGSATNISLKSSGSGKIIKA</sequence>
<organism evidence="3 4">
    <name type="scientific">Segetibacter aerophilus</name>
    <dbReference type="NCBI Taxonomy" id="670293"/>
    <lineage>
        <taxon>Bacteria</taxon>
        <taxon>Pseudomonadati</taxon>
        <taxon>Bacteroidota</taxon>
        <taxon>Chitinophagia</taxon>
        <taxon>Chitinophagales</taxon>
        <taxon>Chitinophagaceae</taxon>
        <taxon>Segetibacter</taxon>
    </lineage>
</organism>
<keyword evidence="4" id="KW-1185">Reference proteome</keyword>
<dbReference type="EMBL" id="BJYT01000006">
    <property type="protein sequence ID" value="GEO09327.1"/>
    <property type="molecule type" value="Genomic_DNA"/>
</dbReference>
<feature type="signal peptide" evidence="1">
    <location>
        <begin position="1"/>
        <end position="18"/>
    </location>
</feature>